<evidence type="ECO:0000313" key="3">
    <source>
        <dbReference type="Proteomes" id="UP001221898"/>
    </source>
</evidence>
<dbReference type="Proteomes" id="UP001221898">
    <property type="component" value="Unassembled WGS sequence"/>
</dbReference>
<dbReference type="PANTHER" id="PTHR46113:SF1">
    <property type="entry name" value="PEPTIDASE M17 LEUCYL AMINOPEPTIDASE N-TERMINAL DOMAIN-CONTAINING PROTEIN"/>
    <property type="match status" value="1"/>
</dbReference>
<name>A0AAD7WJR8_9TELE</name>
<dbReference type="AlphaFoldDB" id="A0AAD7WJR8"/>
<proteinExistence type="predicted"/>
<protein>
    <submittedName>
        <fullName evidence="2">Uncharacterized protein</fullName>
    </submittedName>
</protein>
<sequence length="502" mass="56653">MTTVELESSSTSADETTEEESGDEEARPPKRSRRAVTNVITPSVAASLDRTKITDRGAVYVLSAAVHSLGHDVSEMNINRSSIRRHRWKHRTNARVALKAELRGGCTLIVHWDWKLMQDLTTKQNVDRLPILVSGNGMVQLLNVPKLPNGTGSEMAKAVVGALKDCDLTERIGGMSFDTTSSNTGRNNGACVLIEQQLKKDPCPNVTMFKRFQDHWQFIDRSQFESGDSHPHVRPLLDPVDKDWFQSTLINHKGLRDDYQELLELTVIFLGQVPPRGVRFLAPGPMHHARWMSKAIYALKVWMFRSQFKLTARKEKGLQQIAVFVSRLYAKAWTLAPEAAAAARHDLQLLKDLTTYMDNVNWDVGKAALTKLQGHLWYLSEELVALAVFDPLVTVEEKRQILTSLHTTKLHLEDGFLDADPATWLEREDFRTAAAFVQGISVINDHAERGVALIQEYNRKLTQDEEQLQFLLQVVSRHRAEFPDSRKKTVAAGVAAQQEQEH</sequence>
<dbReference type="PANTHER" id="PTHR46113">
    <property type="entry name" value="SNAC DOMAIN-CONTAINING PROTEIN"/>
    <property type="match status" value="1"/>
</dbReference>
<keyword evidence="3" id="KW-1185">Reference proteome</keyword>
<dbReference type="EMBL" id="JAINUG010000082">
    <property type="protein sequence ID" value="KAJ8399611.1"/>
    <property type="molecule type" value="Genomic_DNA"/>
</dbReference>
<evidence type="ECO:0000313" key="2">
    <source>
        <dbReference type="EMBL" id="KAJ8399611.1"/>
    </source>
</evidence>
<organism evidence="2 3">
    <name type="scientific">Aldrovandia affinis</name>
    <dbReference type="NCBI Taxonomy" id="143900"/>
    <lineage>
        <taxon>Eukaryota</taxon>
        <taxon>Metazoa</taxon>
        <taxon>Chordata</taxon>
        <taxon>Craniata</taxon>
        <taxon>Vertebrata</taxon>
        <taxon>Euteleostomi</taxon>
        <taxon>Actinopterygii</taxon>
        <taxon>Neopterygii</taxon>
        <taxon>Teleostei</taxon>
        <taxon>Notacanthiformes</taxon>
        <taxon>Halosauridae</taxon>
        <taxon>Aldrovandia</taxon>
    </lineage>
</organism>
<accession>A0AAD7WJR8</accession>
<reference evidence="2" key="1">
    <citation type="journal article" date="2023" name="Science">
        <title>Genome structures resolve the early diversification of teleost fishes.</title>
        <authorList>
            <person name="Parey E."/>
            <person name="Louis A."/>
            <person name="Montfort J."/>
            <person name="Bouchez O."/>
            <person name="Roques C."/>
            <person name="Iampietro C."/>
            <person name="Lluch J."/>
            <person name="Castinel A."/>
            <person name="Donnadieu C."/>
            <person name="Desvignes T."/>
            <person name="Floi Bucao C."/>
            <person name="Jouanno E."/>
            <person name="Wen M."/>
            <person name="Mejri S."/>
            <person name="Dirks R."/>
            <person name="Jansen H."/>
            <person name="Henkel C."/>
            <person name="Chen W.J."/>
            <person name="Zahm M."/>
            <person name="Cabau C."/>
            <person name="Klopp C."/>
            <person name="Thompson A.W."/>
            <person name="Robinson-Rechavi M."/>
            <person name="Braasch I."/>
            <person name="Lecointre G."/>
            <person name="Bobe J."/>
            <person name="Postlethwait J.H."/>
            <person name="Berthelot C."/>
            <person name="Roest Crollius H."/>
            <person name="Guiguen Y."/>
        </authorList>
    </citation>
    <scope>NUCLEOTIDE SEQUENCE</scope>
    <source>
        <strain evidence="2">NC1722</strain>
    </source>
</reference>
<comment type="caution">
    <text evidence="2">The sequence shown here is derived from an EMBL/GenBank/DDBJ whole genome shotgun (WGS) entry which is preliminary data.</text>
</comment>
<gene>
    <name evidence="2" type="ORF">AAFF_G00410220</name>
</gene>
<feature type="region of interest" description="Disordered" evidence="1">
    <location>
        <begin position="1"/>
        <end position="35"/>
    </location>
</feature>
<evidence type="ECO:0000256" key="1">
    <source>
        <dbReference type="SAM" id="MobiDB-lite"/>
    </source>
</evidence>